<proteinExistence type="predicted"/>
<dbReference type="AlphaFoldDB" id="A0A1A6HSC8"/>
<feature type="compositionally biased region" description="Basic and acidic residues" evidence="1">
    <location>
        <begin position="67"/>
        <end position="83"/>
    </location>
</feature>
<evidence type="ECO:0000313" key="3">
    <source>
        <dbReference type="Proteomes" id="UP000092124"/>
    </source>
</evidence>
<dbReference type="EMBL" id="LZPO01017303">
    <property type="protein sequence ID" value="OBS80915.1"/>
    <property type="molecule type" value="Genomic_DNA"/>
</dbReference>
<gene>
    <name evidence="2" type="ORF">A6R68_20878</name>
</gene>
<name>A0A1A6HSC8_NEOLE</name>
<accession>A0A1A6HSC8</accession>
<dbReference type="STRING" id="56216.A0A1A6HSC8"/>
<feature type="region of interest" description="Disordered" evidence="1">
    <location>
        <begin position="63"/>
        <end position="96"/>
    </location>
</feature>
<evidence type="ECO:0000313" key="2">
    <source>
        <dbReference type="EMBL" id="OBS80915.1"/>
    </source>
</evidence>
<feature type="non-terminal residue" evidence="2">
    <location>
        <position position="96"/>
    </location>
</feature>
<evidence type="ECO:0000256" key="1">
    <source>
        <dbReference type="SAM" id="MobiDB-lite"/>
    </source>
</evidence>
<dbReference type="SUPFAM" id="SSF47095">
    <property type="entry name" value="HMG-box"/>
    <property type="match status" value="1"/>
</dbReference>
<protein>
    <submittedName>
        <fullName evidence="2">Uncharacterized protein</fullName>
    </submittedName>
</protein>
<dbReference type="Proteomes" id="UP000092124">
    <property type="component" value="Unassembled WGS sequence"/>
</dbReference>
<keyword evidence="3" id="KW-1185">Reference proteome</keyword>
<reference evidence="2 3" key="1">
    <citation type="submission" date="2016-06" db="EMBL/GenBank/DDBJ databases">
        <title>The Draft Genome Sequence and Annotation of the Desert Woodrat Neotoma lepida.</title>
        <authorList>
            <person name="Campbell M."/>
            <person name="Oakeson K.F."/>
            <person name="Yandell M."/>
            <person name="Halpert J.R."/>
            <person name="Dearing D."/>
        </authorList>
    </citation>
    <scope>NUCLEOTIDE SEQUENCE [LARGE SCALE GENOMIC DNA]</scope>
    <source>
        <strain evidence="2">417</strain>
        <tissue evidence="2">Liver</tissue>
    </source>
</reference>
<dbReference type="InterPro" id="IPR036910">
    <property type="entry name" value="HMG_box_dom_sf"/>
</dbReference>
<comment type="caution">
    <text evidence="2">The sequence shown here is derived from an EMBL/GenBank/DDBJ whole genome shotgun (WGS) entry which is preliminary data.</text>
</comment>
<sequence length="96" mass="10579">MKDYRPAKGGKKKGDTNVPQQAWSTFSLFCSEFHPEVTPTNTGISIQHVAENLRTVKSSHITKATKLKTDEKDDADYDPKGKFDGAVSPAKVAQKK</sequence>
<organism evidence="2 3">
    <name type="scientific">Neotoma lepida</name>
    <name type="common">Desert woodrat</name>
    <dbReference type="NCBI Taxonomy" id="56216"/>
    <lineage>
        <taxon>Eukaryota</taxon>
        <taxon>Metazoa</taxon>
        <taxon>Chordata</taxon>
        <taxon>Craniata</taxon>
        <taxon>Vertebrata</taxon>
        <taxon>Euteleostomi</taxon>
        <taxon>Mammalia</taxon>
        <taxon>Eutheria</taxon>
        <taxon>Euarchontoglires</taxon>
        <taxon>Glires</taxon>
        <taxon>Rodentia</taxon>
        <taxon>Myomorpha</taxon>
        <taxon>Muroidea</taxon>
        <taxon>Cricetidae</taxon>
        <taxon>Neotominae</taxon>
        <taxon>Neotoma</taxon>
    </lineage>
</organism>